<organism evidence="8 9">
    <name type="scientific">Chrysochromulina tobinii</name>
    <dbReference type="NCBI Taxonomy" id="1460289"/>
    <lineage>
        <taxon>Eukaryota</taxon>
        <taxon>Haptista</taxon>
        <taxon>Haptophyta</taxon>
        <taxon>Prymnesiophyceae</taxon>
        <taxon>Prymnesiales</taxon>
        <taxon>Chrysochromulinaceae</taxon>
        <taxon>Chrysochromulina</taxon>
    </lineage>
</organism>
<keyword evidence="4 6" id="KW-0472">Membrane</keyword>
<protein>
    <submittedName>
        <fullName evidence="8">Proton-coupled amino acid transporter 1</fullName>
    </submittedName>
</protein>
<feature type="transmembrane region" description="Helical" evidence="6">
    <location>
        <begin position="361"/>
        <end position="386"/>
    </location>
</feature>
<evidence type="ECO:0000256" key="2">
    <source>
        <dbReference type="ARBA" id="ARBA00022692"/>
    </source>
</evidence>
<dbReference type="PANTHER" id="PTHR22950">
    <property type="entry name" value="AMINO ACID TRANSPORTER"/>
    <property type="match status" value="1"/>
</dbReference>
<feature type="domain" description="Amino acid transporter transmembrane" evidence="7">
    <location>
        <begin position="149"/>
        <end position="375"/>
    </location>
</feature>
<sequence length="395" mass="42455">MRRVLTPYEASEELLLQQKPAKRVARCAPSNAQWYAFANLLKTMIGSGLLTLPWATAQFGLVPSLLGLLYLAYLSQAAIRLTVRCVAFSPLERKTLVDELRHTGSLHSSRRQSRATEASRATDDEGRRSRVSFLADALRDKPRATVVNDGHGAGSWQIISTQAFGEPARVFTIVLLMAAQAGASVSYFDFVTAALGTYLGTPRLVNIISVWAVLCALSLLKQLKSVAWLSAAGLLTYLFVLALLGYFGAEQMVSEGVLPAYQPSALAKPAGLGAWFGPAIFAFEGMGTALSIYEAMEDADPRPFFSVVSSTYLISYVLYGGVGAFGYLAWQGGVCPVIIDCFPTYNTTPGAVNSVNADLAMAAHVALSIILGLSFVLQVHVLPLIASERIPSDTF</sequence>
<evidence type="ECO:0000256" key="1">
    <source>
        <dbReference type="ARBA" id="ARBA00004141"/>
    </source>
</evidence>
<feature type="transmembrane region" description="Helical" evidence="6">
    <location>
        <begin position="304"/>
        <end position="330"/>
    </location>
</feature>
<proteinExistence type="predicted"/>
<comment type="subcellular location">
    <subcellularLocation>
        <location evidence="1">Membrane</location>
        <topology evidence="1">Multi-pass membrane protein</topology>
    </subcellularLocation>
</comment>
<evidence type="ECO:0000256" key="5">
    <source>
        <dbReference type="SAM" id="MobiDB-lite"/>
    </source>
</evidence>
<gene>
    <name evidence="8" type="ORF">Ctob_008256</name>
</gene>
<keyword evidence="3 6" id="KW-1133">Transmembrane helix</keyword>
<feature type="region of interest" description="Disordered" evidence="5">
    <location>
        <begin position="107"/>
        <end position="128"/>
    </location>
</feature>
<dbReference type="Pfam" id="PF01490">
    <property type="entry name" value="Aa_trans"/>
    <property type="match status" value="2"/>
</dbReference>
<evidence type="ECO:0000256" key="6">
    <source>
        <dbReference type="SAM" id="Phobius"/>
    </source>
</evidence>
<reference evidence="9" key="1">
    <citation type="journal article" date="2015" name="PLoS Genet.">
        <title>Genome Sequence and Transcriptome Analyses of Chrysochromulina tobin: Metabolic Tools for Enhanced Algal Fitness in the Prominent Order Prymnesiales (Haptophyceae).</title>
        <authorList>
            <person name="Hovde B.T."/>
            <person name="Deodato C.R."/>
            <person name="Hunsperger H.M."/>
            <person name="Ryken S.A."/>
            <person name="Yost W."/>
            <person name="Jha R.K."/>
            <person name="Patterson J."/>
            <person name="Monnat R.J. Jr."/>
            <person name="Barlow S.B."/>
            <person name="Starkenburg S.R."/>
            <person name="Cattolico R.A."/>
        </authorList>
    </citation>
    <scope>NUCLEOTIDE SEQUENCE</scope>
    <source>
        <strain evidence="9">CCMP291</strain>
    </source>
</reference>
<keyword evidence="2 6" id="KW-0812">Transmembrane</keyword>
<evidence type="ECO:0000259" key="7">
    <source>
        <dbReference type="Pfam" id="PF01490"/>
    </source>
</evidence>
<feature type="transmembrane region" description="Helical" evidence="6">
    <location>
        <begin position="227"/>
        <end position="249"/>
    </location>
</feature>
<dbReference type="AlphaFoldDB" id="A0A0M0K7M1"/>
<evidence type="ECO:0000313" key="8">
    <source>
        <dbReference type="EMBL" id="KOO34866.1"/>
    </source>
</evidence>
<name>A0A0M0K7M1_9EUKA</name>
<dbReference type="OrthoDB" id="1684102at2759"/>
<dbReference type="Proteomes" id="UP000037460">
    <property type="component" value="Unassembled WGS sequence"/>
</dbReference>
<feature type="transmembrane region" description="Helical" evidence="6">
    <location>
        <begin position="170"/>
        <end position="188"/>
    </location>
</feature>
<evidence type="ECO:0000313" key="9">
    <source>
        <dbReference type="Proteomes" id="UP000037460"/>
    </source>
</evidence>
<dbReference type="EMBL" id="JWZX01001064">
    <property type="protein sequence ID" value="KOO34866.1"/>
    <property type="molecule type" value="Genomic_DNA"/>
</dbReference>
<comment type="caution">
    <text evidence="8">The sequence shown here is derived from an EMBL/GenBank/DDBJ whole genome shotgun (WGS) entry which is preliminary data.</text>
</comment>
<dbReference type="InterPro" id="IPR013057">
    <property type="entry name" value="AA_transpt_TM"/>
</dbReference>
<feature type="transmembrane region" description="Helical" evidence="6">
    <location>
        <begin position="52"/>
        <end position="74"/>
    </location>
</feature>
<evidence type="ECO:0000256" key="3">
    <source>
        <dbReference type="ARBA" id="ARBA00022989"/>
    </source>
</evidence>
<dbReference type="GO" id="GO:0016020">
    <property type="term" value="C:membrane"/>
    <property type="evidence" value="ECO:0007669"/>
    <property type="project" value="UniProtKB-SubCell"/>
</dbReference>
<keyword evidence="9" id="KW-1185">Reference proteome</keyword>
<accession>A0A0M0K7M1</accession>
<feature type="domain" description="Amino acid transporter transmembrane" evidence="7">
    <location>
        <begin position="34"/>
        <end position="89"/>
    </location>
</feature>
<dbReference type="GO" id="GO:0015179">
    <property type="term" value="F:L-amino acid transmembrane transporter activity"/>
    <property type="evidence" value="ECO:0007669"/>
    <property type="project" value="TreeGrafter"/>
</dbReference>
<evidence type="ECO:0000256" key="4">
    <source>
        <dbReference type="ARBA" id="ARBA00023136"/>
    </source>
</evidence>
<feature type="transmembrane region" description="Helical" evidence="6">
    <location>
        <begin position="200"/>
        <end position="220"/>
    </location>
</feature>
<feature type="transmembrane region" description="Helical" evidence="6">
    <location>
        <begin position="269"/>
        <end position="292"/>
    </location>
</feature>